<dbReference type="Pfam" id="PF14216">
    <property type="entry name" value="DUF4326"/>
    <property type="match status" value="1"/>
</dbReference>
<accession>A0A5E8UXI4</accession>
<feature type="domain" description="DUF4326" evidence="1">
    <location>
        <begin position="18"/>
        <end position="92"/>
    </location>
</feature>
<protein>
    <recommendedName>
        <fullName evidence="1">DUF4326 domain-containing protein</fullName>
    </recommendedName>
</protein>
<dbReference type="Proteomes" id="UP000004703">
    <property type="component" value="Chromosome"/>
</dbReference>
<dbReference type="EMBL" id="ACCU02000003">
    <property type="protein sequence ID" value="RMX61873.1"/>
    <property type="molecule type" value="Genomic_DNA"/>
</dbReference>
<name>A0A5E8UXI4_ROSAD</name>
<dbReference type="InterPro" id="IPR025475">
    <property type="entry name" value="DUF4326"/>
</dbReference>
<dbReference type="RefSeq" id="WP_081450571.1">
    <property type="nucleotide sequence ID" value="NZ_CM011002.1"/>
</dbReference>
<proteinExistence type="predicted"/>
<organism evidence="2 3">
    <name type="scientific">Roseibium alexandrii (strain DSM 17067 / NCIMB 14079 / DFL-11)</name>
    <name type="common">Labrenzia alexandrii</name>
    <dbReference type="NCBI Taxonomy" id="244592"/>
    <lineage>
        <taxon>Bacteria</taxon>
        <taxon>Pseudomonadati</taxon>
        <taxon>Pseudomonadota</taxon>
        <taxon>Alphaproteobacteria</taxon>
        <taxon>Hyphomicrobiales</taxon>
        <taxon>Stappiaceae</taxon>
        <taxon>Roseibium</taxon>
    </lineage>
</organism>
<comment type="caution">
    <text evidence="2">The sequence shown here is derived from an EMBL/GenBank/DDBJ whole genome shotgun (WGS) entry which is preliminary data.</text>
</comment>
<evidence type="ECO:0000259" key="1">
    <source>
        <dbReference type="Pfam" id="PF14216"/>
    </source>
</evidence>
<reference evidence="2 3" key="2">
    <citation type="submission" date="2013-04" db="EMBL/GenBank/DDBJ databases">
        <authorList>
            <person name="Fiebig A."/>
            <person name="Pradella S."/>
            <person name="Wagner-Doebler I."/>
        </authorList>
    </citation>
    <scope>NUCLEOTIDE SEQUENCE [LARGE SCALE GENOMIC DNA]</scope>
    <source>
        <strain evidence="3">DSM 17067 / NCIMB 14079 / DFL-11</strain>
    </source>
</reference>
<reference evidence="2 3" key="1">
    <citation type="submission" date="2008-01" db="EMBL/GenBank/DDBJ databases">
        <authorList>
            <person name="Wagner-Dobler I."/>
            <person name="Ferriera S."/>
            <person name="Johnson J."/>
            <person name="Kravitz S."/>
            <person name="Beeson K."/>
            <person name="Sutton G."/>
            <person name="Rogers Y.-H."/>
            <person name="Friedman R."/>
            <person name="Frazier M."/>
            <person name="Venter J.C."/>
        </authorList>
    </citation>
    <scope>NUCLEOTIDE SEQUENCE [LARGE SCALE GENOMIC DNA]</scope>
    <source>
        <strain evidence="3">DSM 17067 / NCIMB 14079 / DFL-11</strain>
    </source>
</reference>
<evidence type="ECO:0000313" key="2">
    <source>
        <dbReference type="EMBL" id="RMX61873.1"/>
    </source>
</evidence>
<evidence type="ECO:0000313" key="3">
    <source>
        <dbReference type="Proteomes" id="UP000004703"/>
    </source>
</evidence>
<sequence>MSPKRIQMRRDRPWRCDAPGAVKIDRSTKWGNPFKAGADLPGMPGQKMDAEDACQCFEFFTIPTLPVHELIGKDVACWCALDAPCHGDVLLKYAAQLKPYSDEGVEGQL</sequence>
<dbReference type="AlphaFoldDB" id="A0A5E8UXI4"/>
<gene>
    <name evidence="2" type="ORF">SADFL11_00046180</name>
</gene>